<protein>
    <submittedName>
        <fullName evidence="1">Uncharacterized protein</fullName>
    </submittedName>
</protein>
<evidence type="ECO:0000313" key="1">
    <source>
        <dbReference type="EMBL" id="QZA70606.1"/>
    </source>
</evidence>
<reference evidence="1" key="1">
    <citation type="submission" date="2021-07" db="EMBL/GenBank/DDBJ databases">
        <authorList>
            <person name="Roth S.J."/>
            <person name="Krukonis G.P."/>
            <person name="Delesalle V.A."/>
        </authorList>
    </citation>
    <scope>NUCLEOTIDE SEQUENCE</scope>
</reference>
<dbReference type="Proteomes" id="UP000827517">
    <property type="component" value="Segment"/>
</dbReference>
<gene>
    <name evidence="1" type="primary">128</name>
    <name evidence="1" type="ORF">AH04_128</name>
</gene>
<name>A0AAE8BQB6_9CAUD</name>
<organism evidence="1 2">
    <name type="scientific">Erwinia phage AH04</name>
    <dbReference type="NCBI Taxonomy" id="2869569"/>
    <lineage>
        <taxon>Viruses</taxon>
        <taxon>Duplodnaviria</taxon>
        <taxon>Heunggongvirae</taxon>
        <taxon>Uroviricota</taxon>
        <taxon>Caudoviricetes</taxon>
        <taxon>Chimalliviridae</taxon>
        <taxon>Meadowvirus</taxon>
        <taxon>Meadowvirus AH04</taxon>
    </lineage>
</organism>
<evidence type="ECO:0000313" key="2">
    <source>
        <dbReference type="Proteomes" id="UP000827517"/>
    </source>
</evidence>
<dbReference type="RefSeq" id="YP_010667882.1">
    <property type="nucleotide sequence ID" value="NC_070952.1"/>
</dbReference>
<proteinExistence type="predicted"/>
<accession>A0AAE8BQB6</accession>
<keyword evidence="2" id="KW-1185">Reference proteome</keyword>
<dbReference type="EMBL" id="MZ501267">
    <property type="protein sequence ID" value="QZA70606.1"/>
    <property type="molecule type" value="Genomic_DNA"/>
</dbReference>
<dbReference type="KEGG" id="vg:77944011"/>
<dbReference type="GeneID" id="77944011"/>
<sequence length="183" mass="21615">MLLYRSQSAFYYIIDECILYIAKAVQRLLHTLYLYFRTALMKTFTTSIFVPSKAKKELTLLKTEELSQRLNKLRFSQNTTFGEGALDEIQENEEFILIVNGECERYSIRLKGINKCNGKLRLMVQEPALPEVRRFLEWRLDKSKVMSANKGALLQLKNFTIEDLRRLIRHALVNQERTLINYR</sequence>